<dbReference type="GO" id="GO:0000428">
    <property type="term" value="C:DNA-directed RNA polymerase complex"/>
    <property type="evidence" value="ECO:0007669"/>
    <property type="project" value="UniProtKB-KW"/>
</dbReference>
<dbReference type="InterPro" id="IPR007634">
    <property type="entry name" value="RNA_pol_sigma_54_DNA-bd"/>
</dbReference>
<dbReference type="PANTHER" id="PTHR32248">
    <property type="entry name" value="RNA POLYMERASE SIGMA-54 FACTOR"/>
    <property type="match status" value="1"/>
</dbReference>
<name>A0A7S8C3A0_9HYPH</name>
<keyword evidence="8 9" id="KW-0804">Transcription</keyword>
<organism evidence="13 14">
    <name type="scientific">Kaustia mangrovi</name>
    <dbReference type="NCBI Taxonomy" id="2593653"/>
    <lineage>
        <taxon>Bacteria</taxon>
        <taxon>Pseudomonadati</taxon>
        <taxon>Pseudomonadota</taxon>
        <taxon>Alphaproteobacteria</taxon>
        <taxon>Hyphomicrobiales</taxon>
        <taxon>Parvibaculaceae</taxon>
        <taxon>Kaustia</taxon>
    </lineage>
</organism>
<dbReference type="Proteomes" id="UP000593594">
    <property type="component" value="Chromosome"/>
</dbReference>
<keyword evidence="7 9" id="KW-0238">DNA-binding</keyword>
<protein>
    <recommendedName>
        <fullName evidence="9">RNA polymerase sigma-54 factor</fullName>
    </recommendedName>
</protein>
<dbReference type="GO" id="GO:0016779">
    <property type="term" value="F:nucleotidyltransferase activity"/>
    <property type="evidence" value="ECO:0007669"/>
    <property type="project" value="UniProtKB-KW"/>
</dbReference>
<evidence type="ECO:0000256" key="3">
    <source>
        <dbReference type="ARBA" id="ARBA00022679"/>
    </source>
</evidence>
<dbReference type="NCBIfam" id="NF009118">
    <property type="entry name" value="PRK12469.1"/>
    <property type="match status" value="1"/>
</dbReference>
<dbReference type="PROSITE" id="PS00717">
    <property type="entry name" value="SIGMA54_1"/>
    <property type="match status" value="1"/>
</dbReference>
<keyword evidence="4 9" id="KW-0548">Nucleotidyltransferase</keyword>
<dbReference type="RefSeq" id="WP_213163813.1">
    <property type="nucleotide sequence ID" value="NZ_CP058214.1"/>
</dbReference>
<dbReference type="NCBIfam" id="NF004596">
    <property type="entry name" value="PRK05932.1-3"/>
    <property type="match status" value="1"/>
</dbReference>
<evidence type="ECO:0000313" key="14">
    <source>
        <dbReference type="Proteomes" id="UP000593594"/>
    </source>
</evidence>
<evidence type="ECO:0000256" key="5">
    <source>
        <dbReference type="ARBA" id="ARBA00023015"/>
    </source>
</evidence>
<evidence type="ECO:0000256" key="6">
    <source>
        <dbReference type="ARBA" id="ARBA00023082"/>
    </source>
</evidence>
<keyword evidence="5 9" id="KW-0805">Transcription regulation</keyword>
<feature type="domain" description="RNA polymerase sigma factor 54 core-binding" evidence="12">
    <location>
        <begin position="119"/>
        <end position="305"/>
    </location>
</feature>
<dbReference type="InterPro" id="IPR000394">
    <property type="entry name" value="RNA_pol_sigma_54"/>
</dbReference>
<dbReference type="PANTHER" id="PTHR32248:SF4">
    <property type="entry name" value="RNA POLYMERASE SIGMA-54 FACTOR"/>
    <property type="match status" value="1"/>
</dbReference>
<evidence type="ECO:0000256" key="4">
    <source>
        <dbReference type="ARBA" id="ARBA00022695"/>
    </source>
</evidence>
<keyword evidence="6 9" id="KW-0731">Sigma factor</keyword>
<gene>
    <name evidence="13" type="primary">rpoN</name>
    <name evidence="13" type="ORF">HW532_07600</name>
</gene>
<dbReference type="PIRSF" id="PIRSF000774">
    <property type="entry name" value="RpoN"/>
    <property type="match status" value="1"/>
</dbReference>
<comment type="similarity">
    <text evidence="1 9">Belongs to the sigma-54 factor family.</text>
</comment>
<keyword evidence="3 9" id="KW-0808">Transferase</keyword>
<dbReference type="Pfam" id="PF04552">
    <property type="entry name" value="Sigma54_DBD"/>
    <property type="match status" value="1"/>
</dbReference>
<evidence type="ECO:0000313" key="13">
    <source>
        <dbReference type="EMBL" id="QPC42579.1"/>
    </source>
</evidence>
<dbReference type="EMBL" id="CP058214">
    <property type="protein sequence ID" value="QPC42579.1"/>
    <property type="molecule type" value="Genomic_DNA"/>
</dbReference>
<comment type="function">
    <text evidence="9">Sigma factors are initiation factors that promote the attachment of RNA polymerase to specific initiation sites and are then released.</text>
</comment>
<reference evidence="13 14" key="1">
    <citation type="submission" date="2020-06" db="EMBL/GenBank/DDBJ databases">
        <title>Genome sequence of 2 isolates from Red Sea Mangroves.</title>
        <authorList>
            <person name="Sefrji F."/>
            <person name="Michoud G."/>
            <person name="Merlino G."/>
            <person name="Daffonchio D."/>
        </authorList>
    </citation>
    <scope>NUCLEOTIDE SEQUENCE [LARGE SCALE GENOMIC DNA]</scope>
    <source>
        <strain evidence="13 14">R1DC25</strain>
    </source>
</reference>
<dbReference type="Pfam" id="PF04963">
    <property type="entry name" value="Sigma54_CBD"/>
    <property type="match status" value="1"/>
</dbReference>
<evidence type="ECO:0000256" key="10">
    <source>
        <dbReference type="SAM" id="MobiDB-lite"/>
    </source>
</evidence>
<evidence type="ECO:0000256" key="7">
    <source>
        <dbReference type="ARBA" id="ARBA00023125"/>
    </source>
</evidence>
<feature type="region of interest" description="Disordered" evidence="10">
    <location>
        <begin position="50"/>
        <end position="116"/>
    </location>
</feature>
<dbReference type="KEGG" id="kmn:HW532_07600"/>
<dbReference type="PROSITE" id="PS00718">
    <property type="entry name" value="SIGMA54_2"/>
    <property type="match status" value="1"/>
</dbReference>
<dbReference type="GO" id="GO:0006352">
    <property type="term" value="P:DNA-templated transcription initiation"/>
    <property type="evidence" value="ECO:0007669"/>
    <property type="project" value="InterPro"/>
</dbReference>
<feature type="domain" description="RNA polymerase sigma factor 54 DNA-binding" evidence="11">
    <location>
        <begin position="320"/>
        <end position="478"/>
    </location>
</feature>
<sequence length="482" mass="52631">MALKPTLELRQGQTLVMTPQLQQAIRLLQMSNLDLSAYVETELERNPLLESDETVADAPAEPAEAAAPDDAREGTETPAGDTGETYGSGDAGAPYGESGDPGWSSLRPSGQAGGETGLEATVSHQITLAEYLSEQLAIAITDPSDRLIGVHLIGMLDDAGYLAADIDTVAQTLGASREAVERVLGTMQQCDPPGVFARNLKECLAIQLVEQDRYDPAMAALVDNLELLARRDFAALRKVCGVDMDDLKAMVAELRRLNPKPGNAYGSVVVHPVVPDVFVRAAPDGSWIVELNSETLPRVLINNQYYANVSRTAREEDKVYLSECYANANWLVKSLEQRARTILKVAREIVRQQDAFLVHGVEHLRPLNLRTVADAIEMHESTVSRVTANKYVSTPRGIFELKYFFTAAIASAEGGEAHSAEAVRHRIKALIDAEKPGEILSDDRIVELLRATGIDIARRTVAKYREALGIPSSVQRRREKNI</sequence>
<dbReference type="GO" id="GO:0001216">
    <property type="term" value="F:DNA-binding transcription activator activity"/>
    <property type="evidence" value="ECO:0007669"/>
    <property type="project" value="InterPro"/>
</dbReference>
<dbReference type="Gene3D" id="1.10.10.60">
    <property type="entry name" value="Homeodomain-like"/>
    <property type="match status" value="1"/>
</dbReference>
<evidence type="ECO:0000256" key="2">
    <source>
        <dbReference type="ARBA" id="ARBA00022478"/>
    </source>
</evidence>
<evidence type="ECO:0000256" key="1">
    <source>
        <dbReference type="ARBA" id="ARBA00008798"/>
    </source>
</evidence>
<dbReference type="PROSITE" id="PS50044">
    <property type="entry name" value="SIGMA54_3"/>
    <property type="match status" value="1"/>
</dbReference>
<accession>A0A7S8C3A0</accession>
<evidence type="ECO:0000259" key="11">
    <source>
        <dbReference type="Pfam" id="PF04552"/>
    </source>
</evidence>
<dbReference type="Gene3D" id="1.10.10.1330">
    <property type="entry name" value="RNA polymerase sigma-54 factor, core-binding domain"/>
    <property type="match status" value="1"/>
</dbReference>
<keyword evidence="14" id="KW-1185">Reference proteome</keyword>
<evidence type="ECO:0000256" key="9">
    <source>
        <dbReference type="PIRNR" id="PIRNR000774"/>
    </source>
</evidence>
<evidence type="ECO:0000256" key="8">
    <source>
        <dbReference type="ARBA" id="ARBA00023163"/>
    </source>
</evidence>
<dbReference type="AlphaFoldDB" id="A0A7S8C3A0"/>
<dbReference type="InterPro" id="IPR038709">
    <property type="entry name" value="RpoN_core-bd_sf"/>
</dbReference>
<dbReference type="InterPro" id="IPR007046">
    <property type="entry name" value="RNA_pol_sigma_54_core-bd"/>
</dbReference>
<proteinExistence type="inferred from homology"/>
<dbReference type="NCBIfam" id="TIGR02395">
    <property type="entry name" value="rpoN_sigma"/>
    <property type="match status" value="1"/>
</dbReference>
<dbReference type="GO" id="GO:0003677">
    <property type="term" value="F:DNA binding"/>
    <property type="evidence" value="ECO:0007669"/>
    <property type="project" value="UniProtKB-KW"/>
</dbReference>
<dbReference type="GO" id="GO:0016987">
    <property type="term" value="F:sigma factor activity"/>
    <property type="evidence" value="ECO:0007669"/>
    <property type="project" value="UniProtKB-KW"/>
</dbReference>
<dbReference type="Pfam" id="PF00309">
    <property type="entry name" value="Sigma54_AID"/>
    <property type="match status" value="1"/>
</dbReference>
<evidence type="ECO:0000259" key="12">
    <source>
        <dbReference type="Pfam" id="PF04963"/>
    </source>
</evidence>
<feature type="compositionally biased region" description="Low complexity" evidence="10">
    <location>
        <begin position="56"/>
        <end position="68"/>
    </location>
</feature>
<keyword evidence="2 9" id="KW-0240">DNA-directed RNA polymerase</keyword>
<dbReference type="PRINTS" id="PR00045">
    <property type="entry name" value="SIGMA54FCT"/>
</dbReference>